<proteinExistence type="inferred from homology"/>
<dbReference type="SUPFAM" id="SSF110942">
    <property type="entry name" value="HSP90 C-terminal domain"/>
    <property type="match status" value="1"/>
</dbReference>
<reference evidence="4" key="1">
    <citation type="submission" date="2018-12" db="EMBL/GenBank/DDBJ databases">
        <authorList>
            <person name="Yazar S."/>
        </authorList>
    </citation>
    <scope>NUCLEOTIDE SEQUENCE [LARGE SCALE GENOMIC DNA]</scope>
</reference>
<dbReference type="Pfam" id="PF00183">
    <property type="entry name" value="HSP90"/>
    <property type="match status" value="1"/>
</dbReference>
<dbReference type="InterPro" id="IPR001404">
    <property type="entry name" value="Hsp90_fam"/>
</dbReference>
<evidence type="ECO:0000256" key="2">
    <source>
        <dbReference type="ARBA" id="ARBA00023186"/>
    </source>
</evidence>
<sequence>MKAQALRDNSTIGYMMSKKQMEINPDHPIVETLRQKAETDKNDKVVKDLVVLFFEMALLSTGFSLEDLQTHSNQIYRMIKLGLGIEDETSIYLTHNQFYINSLIDRDL</sequence>
<reference evidence="3" key="3">
    <citation type="submission" date="2025-09" db="UniProtKB">
        <authorList>
            <consortium name="Ensembl"/>
        </authorList>
    </citation>
    <scope>IDENTIFICATION</scope>
</reference>
<dbReference type="STRING" id="29139.ENSVURP00010008192"/>
<dbReference type="GeneTree" id="ENSGT01020000230401"/>
<evidence type="ECO:0000256" key="1">
    <source>
        <dbReference type="ARBA" id="ARBA00008239"/>
    </source>
</evidence>
<dbReference type="AlphaFoldDB" id="A0A4X2KFL1"/>
<protein>
    <recommendedName>
        <fullName evidence="5">Heat shock protein 90 alpha family class A member 1</fullName>
    </recommendedName>
</protein>
<organism evidence="3 4">
    <name type="scientific">Vombatus ursinus</name>
    <name type="common">Common wombat</name>
    <dbReference type="NCBI Taxonomy" id="29139"/>
    <lineage>
        <taxon>Eukaryota</taxon>
        <taxon>Metazoa</taxon>
        <taxon>Chordata</taxon>
        <taxon>Craniata</taxon>
        <taxon>Vertebrata</taxon>
        <taxon>Euteleostomi</taxon>
        <taxon>Mammalia</taxon>
        <taxon>Metatheria</taxon>
        <taxon>Diprotodontia</taxon>
        <taxon>Vombatidae</taxon>
        <taxon>Vombatus</taxon>
    </lineage>
</organism>
<evidence type="ECO:0000313" key="3">
    <source>
        <dbReference type="Ensembl" id="ENSVURP00010008192.1"/>
    </source>
</evidence>
<dbReference type="GO" id="GO:0005524">
    <property type="term" value="F:ATP binding"/>
    <property type="evidence" value="ECO:0007669"/>
    <property type="project" value="InterPro"/>
</dbReference>
<keyword evidence="2" id="KW-0143">Chaperone</keyword>
<dbReference type="PANTHER" id="PTHR11528">
    <property type="entry name" value="HEAT SHOCK PROTEIN 90 FAMILY MEMBER"/>
    <property type="match status" value="1"/>
</dbReference>
<dbReference type="InterPro" id="IPR037196">
    <property type="entry name" value="HSP90_C"/>
</dbReference>
<dbReference type="GO" id="GO:0016887">
    <property type="term" value="F:ATP hydrolysis activity"/>
    <property type="evidence" value="ECO:0007669"/>
    <property type="project" value="InterPro"/>
</dbReference>
<keyword evidence="4" id="KW-1185">Reference proteome</keyword>
<dbReference type="GO" id="GO:0051082">
    <property type="term" value="F:unfolded protein binding"/>
    <property type="evidence" value="ECO:0007669"/>
    <property type="project" value="InterPro"/>
</dbReference>
<name>A0A4X2KFL1_VOMUR</name>
<dbReference type="Ensembl" id="ENSVURT00010009292.1">
    <property type="protein sequence ID" value="ENSVURP00010008192.1"/>
    <property type="gene ID" value="ENSVURG00010006349.1"/>
</dbReference>
<accession>A0A4X2KFL1</accession>
<evidence type="ECO:0000313" key="4">
    <source>
        <dbReference type="Proteomes" id="UP000314987"/>
    </source>
</evidence>
<dbReference type="GO" id="GO:0140662">
    <property type="term" value="F:ATP-dependent protein folding chaperone"/>
    <property type="evidence" value="ECO:0007669"/>
    <property type="project" value="InterPro"/>
</dbReference>
<dbReference type="OMA" id="ILHREWI"/>
<dbReference type="Gene3D" id="1.20.120.790">
    <property type="entry name" value="Heat shock protein 90, C-terminal domain"/>
    <property type="match status" value="1"/>
</dbReference>
<evidence type="ECO:0008006" key="5">
    <source>
        <dbReference type="Google" id="ProtNLM"/>
    </source>
</evidence>
<reference evidence="3" key="2">
    <citation type="submission" date="2025-08" db="UniProtKB">
        <authorList>
            <consortium name="Ensembl"/>
        </authorList>
    </citation>
    <scope>IDENTIFICATION</scope>
</reference>
<comment type="similarity">
    <text evidence="1">Belongs to the heat shock protein 90 family.</text>
</comment>
<dbReference type="Proteomes" id="UP000314987">
    <property type="component" value="Unassembled WGS sequence"/>
</dbReference>